<dbReference type="InterPro" id="IPR010496">
    <property type="entry name" value="AL/BT2_dom"/>
</dbReference>
<evidence type="ECO:0000259" key="1">
    <source>
        <dbReference type="Pfam" id="PF06439"/>
    </source>
</evidence>
<organism evidence="2">
    <name type="scientific">hydrothermal vent metagenome</name>
    <dbReference type="NCBI Taxonomy" id="652676"/>
    <lineage>
        <taxon>unclassified sequences</taxon>
        <taxon>metagenomes</taxon>
        <taxon>ecological metagenomes</taxon>
    </lineage>
</organism>
<proteinExistence type="predicted"/>
<dbReference type="Pfam" id="PF06439">
    <property type="entry name" value="3keto-disac_hyd"/>
    <property type="match status" value="1"/>
</dbReference>
<keyword evidence="2" id="KW-0378">Hydrolase</keyword>
<dbReference type="EMBL" id="FAXC01000133">
    <property type="protein sequence ID" value="CUV08860.1"/>
    <property type="molecule type" value="Genomic_DNA"/>
</dbReference>
<gene>
    <name evidence="2" type="ORF">MGWOODY_Mmi1932</name>
</gene>
<dbReference type="GO" id="GO:0016787">
    <property type="term" value="F:hydrolase activity"/>
    <property type="evidence" value="ECO:0007669"/>
    <property type="project" value="UniProtKB-KW"/>
</dbReference>
<dbReference type="SUPFAM" id="SSF49899">
    <property type="entry name" value="Concanavalin A-like lectins/glucanases"/>
    <property type="match status" value="1"/>
</dbReference>
<feature type="domain" description="3-keto-alpha-glucoside-1,2-lyase/3-keto-2-hydroxy-glucal hydratase" evidence="1">
    <location>
        <begin position="37"/>
        <end position="204"/>
    </location>
</feature>
<sequence>MPRLLILLLAACIVYAQHNTKEATRILEKKIGKYSKHGWNHYGPGYFKLDSKTGVLESHGGMGLFWYSEKKYKNFILELDYKTSEQKANSGIFLRVPDIPVSDDYIYHSFEIQINAAGKGKHKTAAVYDAQAASKDASKPTGEWNHYKITFQDSRIKVELNGEQVNDWLARPSGKVADFSEEGYIGLQNHDWDTNTYFRNIFVKEL</sequence>
<dbReference type="Gene3D" id="2.60.120.560">
    <property type="entry name" value="Exo-inulinase, domain 1"/>
    <property type="match status" value="1"/>
</dbReference>
<name>A0A160VE97_9ZZZZ</name>
<accession>A0A160VE97</accession>
<protein>
    <submittedName>
        <fullName evidence="2">Secreted glycosyl hydrolase</fullName>
    </submittedName>
</protein>
<dbReference type="InterPro" id="IPR013320">
    <property type="entry name" value="ConA-like_dom_sf"/>
</dbReference>
<evidence type="ECO:0000313" key="2">
    <source>
        <dbReference type="EMBL" id="CUV08860.1"/>
    </source>
</evidence>
<dbReference type="AlphaFoldDB" id="A0A160VE97"/>
<reference evidence="2" key="1">
    <citation type="submission" date="2015-10" db="EMBL/GenBank/DDBJ databases">
        <authorList>
            <person name="Gilbert D.G."/>
        </authorList>
    </citation>
    <scope>NUCLEOTIDE SEQUENCE</scope>
</reference>